<dbReference type="Proteomes" id="UP000682733">
    <property type="component" value="Unassembled WGS sequence"/>
</dbReference>
<gene>
    <name evidence="6" type="ORF">OVA965_LOCUS38529</name>
    <name evidence="7" type="ORF">TMI583_LOCUS39729</name>
</gene>
<evidence type="ECO:0000313" key="8">
    <source>
        <dbReference type="Proteomes" id="UP000682733"/>
    </source>
</evidence>
<dbReference type="EMBL" id="CAJNOK010038173">
    <property type="protein sequence ID" value="CAF1536328.1"/>
    <property type="molecule type" value="Genomic_DNA"/>
</dbReference>
<sequence length="308" mass="33284">MIILPIGGSIEIIGWAARIWSSQDSLNNNAFLAQTVTLIIAPAFFSAANYVILGKMIPIIGSQYSRLSAWTYTIIFVICDVISLVIQAIGGGMAAVAENMSTSTDLGTHIMVGGIVFQMASMALYVLFGLEFAWRATKKRPFKKRIATDTPAFDRAPLSLGKYKGLIFAMFLSTLMIFIRSIYRTIELLQGWTGYVITHEPFFDCLDGVPMIIAIAIFTFFHPMRYFTKADTISGAVPKEDITVGGSPVGSLVLNGQRNEKGNGPASGSVGMSAQSKPKNASAASSVLNGFRLCIQITIALAAVKEKE</sequence>
<dbReference type="PANTHER" id="PTHR31465:SF9">
    <property type="entry name" value="SPHINGOID LONG-CHAIN BASE TRANSPORTER RSB1"/>
    <property type="match status" value="1"/>
</dbReference>
<keyword evidence="2 5" id="KW-0812">Transmembrane</keyword>
<dbReference type="Pfam" id="PF04479">
    <property type="entry name" value="RTA1"/>
    <property type="match status" value="1"/>
</dbReference>
<evidence type="ECO:0000256" key="5">
    <source>
        <dbReference type="SAM" id="Phobius"/>
    </source>
</evidence>
<dbReference type="AlphaFoldDB" id="A0A8S2UMA8"/>
<dbReference type="Proteomes" id="UP000677228">
    <property type="component" value="Unassembled WGS sequence"/>
</dbReference>
<keyword evidence="4 5" id="KW-0472">Membrane</keyword>
<evidence type="ECO:0008006" key="9">
    <source>
        <dbReference type="Google" id="ProtNLM"/>
    </source>
</evidence>
<evidence type="ECO:0000256" key="3">
    <source>
        <dbReference type="ARBA" id="ARBA00022989"/>
    </source>
</evidence>
<evidence type="ECO:0000313" key="6">
    <source>
        <dbReference type="EMBL" id="CAF1536328.1"/>
    </source>
</evidence>
<protein>
    <recommendedName>
        <fullName evidence="9">Sphingoid long-chain base transporter RSB1</fullName>
    </recommendedName>
</protein>
<keyword evidence="3 5" id="KW-1133">Transmembrane helix</keyword>
<organism evidence="7 8">
    <name type="scientific">Didymodactylos carnosus</name>
    <dbReference type="NCBI Taxonomy" id="1234261"/>
    <lineage>
        <taxon>Eukaryota</taxon>
        <taxon>Metazoa</taxon>
        <taxon>Spiralia</taxon>
        <taxon>Gnathifera</taxon>
        <taxon>Rotifera</taxon>
        <taxon>Eurotatoria</taxon>
        <taxon>Bdelloidea</taxon>
        <taxon>Philodinida</taxon>
        <taxon>Philodinidae</taxon>
        <taxon>Didymodactylos</taxon>
    </lineage>
</organism>
<proteinExistence type="predicted"/>
<name>A0A8S2UMA8_9BILA</name>
<evidence type="ECO:0000256" key="4">
    <source>
        <dbReference type="ARBA" id="ARBA00023136"/>
    </source>
</evidence>
<feature type="transmembrane region" description="Helical" evidence="5">
    <location>
        <begin position="201"/>
        <end position="221"/>
    </location>
</feature>
<evidence type="ECO:0000256" key="1">
    <source>
        <dbReference type="ARBA" id="ARBA00004141"/>
    </source>
</evidence>
<evidence type="ECO:0000256" key="2">
    <source>
        <dbReference type="ARBA" id="ARBA00022692"/>
    </source>
</evidence>
<dbReference type="InterPro" id="IPR007568">
    <property type="entry name" value="RTA1"/>
</dbReference>
<evidence type="ECO:0000313" key="7">
    <source>
        <dbReference type="EMBL" id="CAF4324088.1"/>
    </source>
</evidence>
<dbReference type="PANTHER" id="PTHR31465">
    <property type="entry name" value="PROTEIN RTA1-RELATED"/>
    <property type="match status" value="1"/>
</dbReference>
<comment type="caution">
    <text evidence="7">The sequence shown here is derived from an EMBL/GenBank/DDBJ whole genome shotgun (WGS) entry which is preliminary data.</text>
</comment>
<feature type="transmembrane region" description="Helical" evidence="5">
    <location>
        <begin position="31"/>
        <end position="53"/>
    </location>
</feature>
<feature type="transmembrane region" description="Helical" evidence="5">
    <location>
        <begin position="165"/>
        <end position="186"/>
    </location>
</feature>
<reference evidence="7" key="1">
    <citation type="submission" date="2021-02" db="EMBL/GenBank/DDBJ databases">
        <authorList>
            <person name="Nowell W R."/>
        </authorList>
    </citation>
    <scope>NUCLEOTIDE SEQUENCE</scope>
</reference>
<accession>A0A8S2UMA8</accession>
<feature type="transmembrane region" description="Helical" evidence="5">
    <location>
        <begin position="74"/>
        <end position="97"/>
    </location>
</feature>
<dbReference type="EMBL" id="CAJOBA010060469">
    <property type="protein sequence ID" value="CAF4324088.1"/>
    <property type="molecule type" value="Genomic_DNA"/>
</dbReference>
<comment type="subcellular location">
    <subcellularLocation>
        <location evidence="1">Membrane</location>
        <topology evidence="1">Multi-pass membrane protein</topology>
    </subcellularLocation>
</comment>
<dbReference type="GO" id="GO:0005886">
    <property type="term" value="C:plasma membrane"/>
    <property type="evidence" value="ECO:0007669"/>
    <property type="project" value="TreeGrafter"/>
</dbReference>
<feature type="transmembrane region" description="Helical" evidence="5">
    <location>
        <begin position="109"/>
        <end position="134"/>
    </location>
</feature>